<sequence>MLFSTLSLSVLGFASTAFSAPTSASKGDAPVEERSTWAPRKRETVISVSQQQQTELILQFNNANGLSNNNNFFQNNLNSFAQNTVIVINQNPNQRLNQQQLLQEQQLTQLLQEQLFFRQVQSLMCDNVRRNHFNAQNALAGQNVNTVIVILQEVIDNRPGINQRRLVTRQIDSGIASDQQNVVILQENLPIVVNGQSLFQNGQFVGNNVNNLANMGNSNNVNKSAILSNTTAPDAPPNTLLPRRSIPVQDYQPSILSAFQAKNNLIPAGVVQPQLSFGILSQDPAAIVLQNQQLFVAR</sequence>
<evidence type="ECO:0000313" key="2">
    <source>
        <dbReference type="EMBL" id="CAG8972288.1"/>
    </source>
</evidence>
<evidence type="ECO:0000313" key="3">
    <source>
        <dbReference type="Proteomes" id="UP000701801"/>
    </source>
</evidence>
<feature type="chain" id="PRO_5040501073" evidence="1">
    <location>
        <begin position="20"/>
        <end position="298"/>
    </location>
</feature>
<name>A0A9N9LEI4_9HELO</name>
<proteinExistence type="predicted"/>
<dbReference type="EMBL" id="CAJVRM010000041">
    <property type="protein sequence ID" value="CAG8972288.1"/>
    <property type="molecule type" value="Genomic_DNA"/>
</dbReference>
<evidence type="ECO:0000256" key="1">
    <source>
        <dbReference type="SAM" id="SignalP"/>
    </source>
</evidence>
<keyword evidence="1" id="KW-0732">Signal</keyword>
<dbReference type="AlphaFoldDB" id="A0A9N9LEI4"/>
<accession>A0A9N9LEI4</accession>
<comment type="caution">
    <text evidence="2">The sequence shown here is derived from an EMBL/GenBank/DDBJ whole genome shotgun (WGS) entry which is preliminary data.</text>
</comment>
<organism evidence="2 3">
    <name type="scientific">Hymenoscyphus albidus</name>
    <dbReference type="NCBI Taxonomy" id="595503"/>
    <lineage>
        <taxon>Eukaryota</taxon>
        <taxon>Fungi</taxon>
        <taxon>Dikarya</taxon>
        <taxon>Ascomycota</taxon>
        <taxon>Pezizomycotina</taxon>
        <taxon>Leotiomycetes</taxon>
        <taxon>Helotiales</taxon>
        <taxon>Helotiaceae</taxon>
        <taxon>Hymenoscyphus</taxon>
    </lineage>
</organism>
<feature type="signal peptide" evidence="1">
    <location>
        <begin position="1"/>
        <end position="19"/>
    </location>
</feature>
<reference evidence="2" key="1">
    <citation type="submission" date="2021-07" db="EMBL/GenBank/DDBJ databases">
        <authorList>
            <person name="Durling M."/>
        </authorList>
    </citation>
    <scope>NUCLEOTIDE SEQUENCE</scope>
</reference>
<gene>
    <name evidence="2" type="ORF">HYALB_00001686</name>
</gene>
<keyword evidence="3" id="KW-1185">Reference proteome</keyword>
<dbReference type="OrthoDB" id="4851124at2759"/>
<protein>
    <submittedName>
        <fullName evidence="2">Uncharacterized protein</fullName>
    </submittedName>
</protein>
<dbReference type="Proteomes" id="UP000701801">
    <property type="component" value="Unassembled WGS sequence"/>
</dbReference>